<comment type="cofactor">
    <cofactor evidence="1 6">
        <name>Zn(2+)</name>
        <dbReference type="ChEBI" id="CHEBI:29105"/>
    </cofactor>
</comment>
<organism evidence="9 10">
    <name type="scientific">Rhodococcoides kyotonense</name>
    <dbReference type="NCBI Taxonomy" id="398843"/>
    <lineage>
        <taxon>Bacteria</taxon>
        <taxon>Bacillati</taxon>
        <taxon>Actinomycetota</taxon>
        <taxon>Actinomycetes</taxon>
        <taxon>Mycobacteriales</taxon>
        <taxon>Nocardiaceae</taxon>
        <taxon>Rhodococcoides</taxon>
    </lineage>
</organism>
<dbReference type="Gene3D" id="3.40.50.720">
    <property type="entry name" value="NAD(P)-binding Rossmann-like Domain"/>
    <property type="match status" value="1"/>
</dbReference>
<dbReference type="CDD" id="cd05285">
    <property type="entry name" value="sorbitol_DH"/>
    <property type="match status" value="1"/>
</dbReference>
<dbReference type="InterPro" id="IPR011032">
    <property type="entry name" value="GroES-like_sf"/>
</dbReference>
<dbReference type="Pfam" id="PF08240">
    <property type="entry name" value="ADH_N"/>
    <property type="match status" value="1"/>
</dbReference>
<protein>
    <submittedName>
        <fullName evidence="9">L-iditol 2-dehydrogenase</fullName>
    </submittedName>
</protein>
<dbReference type="STRING" id="398843.A3K89_24010"/>
<name>A0A239JHI3_9NOCA</name>
<keyword evidence="10" id="KW-1185">Reference proteome</keyword>
<comment type="similarity">
    <text evidence="2 6">Belongs to the zinc-containing alcohol dehydrogenase family.</text>
</comment>
<dbReference type="GO" id="GO:0008270">
    <property type="term" value="F:zinc ion binding"/>
    <property type="evidence" value="ECO:0007669"/>
    <property type="project" value="InterPro"/>
</dbReference>
<dbReference type="AlphaFoldDB" id="A0A239JHI3"/>
<evidence type="ECO:0000259" key="8">
    <source>
        <dbReference type="SMART" id="SM00829"/>
    </source>
</evidence>
<evidence type="ECO:0000256" key="2">
    <source>
        <dbReference type="ARBA" id="ARBA00008072"/>
    </source>
</evidence>
<dbReference type="InterPro" id="IPR002328">
    <property type="entry name" value="ADH_Zn_CS"/>
</dbReference>
<dbReference type="InterPro" id="IPR045306">
    <property type="entry name" value="SDH-like"/>
</dbReference>
<feature type="domain" description="Enoyl reductase (ER)" evidence="8">
    <location>
        <begin position="23"/>
        <end position="346"/>
    </location>
</feature>
<reference evidence="10" key="1">
    <citation type="submission" date="2017-06" db="EMBL/GenBank/DDBJ databases">
        <authorList>
            <person name="Varghese N."/>
            <person name="Submissions S."/>
        </authorList>
    </citation>
    <scope>NUCLEOTIDE SEQUENCE [LARGE SCALE GENOMIC DNA]</scope>
    <source>
        <strain evidence="10">JCM 23211</strain>
    </source>
</reference>
<dbReference type="Gene3D" id="3.90.180.10">
    <property type="entry name" value="Medium-chain alcohol dehydrogenases, catalytic domain"/>
    <property type="match status" value="1"/>
</dbReference>
<dbReference type="Pfam" id="PF00107">
    <property type="entry name" value="ADH_zinc_N"/>
    <property type="match status" value="1"/>
</dbReference>
<sequence length="356" mass="37040">MIYTTPDASQSPIPQSMQASVLSGPHEIRLEERPVPTPAADEVLVRVTAVGVCGSDAHYYREGRIGDHVVNGPLVLGHEAAGVIVAVGSAIADTRVGQRVSIEPQRPDPTSAQSRAGRYNLCPSMEFFATPPIDGALAEYVLIQSVFAHEVPDEISDEAAALFEPLSVGIASAQKAGITAGSSVLIAGAGPVGLVTAQVARAFGATEVIVSDIDSARRTNASTFGATRVIDPAVEDVTTLEVDAFIDASGAPRAVVDGIHAVRPAGTVVLVGMGAADYALPISLIQNRELVLTGVFRYANTWPIARRLVLAGLVDLDAMVTARFDLAHVEDALDADRVAGSIKAVVIPGLSKEKDA</sequence>
<accession>A0A239JHI3</accession>
<dbReference type="PANTHER" id="PTHR43161">
    <property type="entry name" value="SORBITOL DEHYDROGENASE"/>
    <property type="match status" value="1"/>
</dbReference>
<dbReference type="PROSITE" id="PS00059">
    <property type="entry name" value="ADH_ZINC"/>
    <property type="match status" value="1"/>
</dbReference>
<evidence type="ECO:0000256" key="3">
    <source>
        <dbReference type="ARBA" id="ARBA00022723"/>
    </source>
</evidence>
<dbReference type="InterPro" id="IPR036291">
    <property type="entry name" value="NAD(P)-bd_dom_sf"/>
</dbReference>
<evidence type="ECO:0000256" key="6">
    <source>
        <dbReference type="RuleBase" id="RU361277"/>
    </source>
</evidence>
<dbReference type="Proteomes" id="UP000198327">
    <property type="component" value="Unassembled WGS sequence"/>
</dbReference>
<evidence type="ECO:0000313" key="9">
    <source>
        <dbReference type="EMBL" id="SNT04753.1"/>
    </source>
</evidence>
<feature type="region of interest" description="Disordered" evidence="7">
    <location>
        <begin position="1"/>
        <end position="22"/>
    </location>
</feature>
<keyword evidence="3 6" id="KW-0479">Metal-binding</keyword>
<dbReference type="GO" id="GO:0016616">
    <property type="term" value="F:oxidoreductase activity, acting on the CH-OH group of donors, NAD or NADP as acceptor"/>
    <property type="evidence" value="ECO:0007669"/>
    <property type="project" value="InterPro"/>
</dbReference>
<evidence type="ECO:0000256" key="4">
    <source>
        <dbReference type="ARBA" id="ARBA00022833"/>
    </source>
</evidence>
<evidence type="ECO:0000256" key="1">
    <source>
        <dbReference type="ARBA" id="ARBA00001947"/>
    </source>
</evidence>
<dbReference type="InterPro" id="IPR020843">
    <property type="entry name" value="ER"/>
</dbReference>
<dbReference type="SUPFAM" id="SSF51735">
    <property type="entry name" value="NAD(P)-binding Rossmann-fold domains"/>
    <property type="match status" value="1"/>
</dbReference>
<dbReference type="InterPro" id="IPR013154">
    <property type="entry name" value="ADH-like_N"/>
</dbReference>
<evidence type="ECO:0000256" key="7">
    <source>
        <dbReference type="SAM" id="MobiDB-lite"/>
    </source>
</evidence>
<dbReference type="SMART" id="SM00829">
    <property type="entry name" value="PKS_ER"/>
    <property type="match status" value="1"/>
</dbReference>
<evidence type="ECO:0000256" key="5">
    <source>
        <dbReference type="ARBA" id="ARBA00023002"/>
    </source>
</evidence>
<proteinExistence type="inferred from homology"/>
<dbReference type="SUPFAM" id="SSF50129">
    <property type="entry name" value="GroES-like"/>
    <property type="match status" value="1"/>
</dbReference>
<dbReference type="InterPro" id="IPR013149">
    <property type="entry name" value="ADH-like_C"/>
</dbReference>
<dbReference type="EMBL" id="FZOW01000008">
    <property type="protein sequence ID" value="SNT04753.1"/>
    <property type="molecule type" value="Genomic_DNA"/>
</dbReference>
<feature type="compositionally biased region" description="Polar residues" evidence="7">
    <location>
        <begin position="1"/>
        <end position="21"/>
    </location>
</feature>
<keyword evidence="4 6" id="KW-0862">Zinc</keyword>
<evidence type="ECO:0000313" key="10">
    <source>
        <dbReference type="Proteomes" id="UP000198327"/>
    </source>
</evidence>
<dbReference type="PANTHER" id="PTHR43161:SF9">
    <property type="entry name" value="SORBITOL DEHYDROGENASE"/>
    <property type="match status" value="1"/>
</dbReference>
<gene>
    <name evidence="9" type="ORF">SAMN05421642_108209</name>
</gene>
<keyword evidence="5" id="KW-0560">Oxidoreductase</keyword>